<dbReference type="InterPro" id="IPR036505">
    <property type="entry name" value="Amidase/PGRP_sf"/>
</dbReference>
<comment type="caution">
    <text evidence="1">The sequence shown here is derived from an EMBL/GenBank/DDBJ whole genome shotgun (WGS) entry which is preliminary data.</text>
</comment>
<dbReference type="GO" id="GO:0008745">
    <property type="term" value="F:N-acetylmuramoyl-L-alanine amidase activity"/>
    <property type="evidence" value="ECO:0007669"/>
    <property type="project" value="InterPro"/>
</dbReference>
<reference evidence="1" key="1">
    <citation type="journal article" date="2015" name="Nature">
        <title>Complex archaea that bridge the gap between prokaryotes and eukaryotes.</title>
        <authorList>
            <person name="Spang A."/>
            <person name="Saw J.H."/>
            <person name="Jorgensen S.L."/>
            <person name="Zaremba-Niedzwiedzka K."/>
            <person name="Martijn J."/>
            <person name="Lind A.E."/>
            <person name="van Eijk R."/>
            <person name="Schleper C."/>
            <person name="Guy L."/>
            <person name="Ettema T.J."/>
        </authorList>
    </citation>
    <scope>NUCLEOTIDE SEQUENCE</scope>
</reference>
<dbReference type="SUPFAM" id="SSF55846">
    <property type="entry name" value="N-acetylmuramoyl-L-alanine amidase-like"/>
    <property type="match status" value="1"/>
</dbReference>
<sequence>MTAPIDLTELYYNEAHMRGGIVPWLLNRANVPVEGIIIHHTAGWYGPRLYANSSRDAEVRQLDAMAADHFERFGIGPGYHYAVFPSGRSYAIGKYGTHRAHTKGRRPTRDPLPLGSDARFGLLNPRYNNIALGLVVFGDYEREQSPVTAGGNVQAGIRSVLKDVARYVSGNLWLGVHGMMRTVTKDGTPMAQTTLCPGKHLRKELEVWGLWRPTTNGHVPLSLTTPLGEEHDDAEWLRKVMNDPRLNLLALTNAAFNRGTAAGFAKGYNLALDNAHRLSSRAAEDIRRLEVPKAR</sequence>
<dbReference type="GO" id="GO:0009253">
    <property type="term" value="P:peptidoglycan catabolic process"/>
    <property type="evidence" value="ECO:0007669"/>
    <property type="project" value="InterPro"/>
</dbReference>
<dbReference type="EMBL" id="LAZR01011782">
    <property type="protein sequence ID" value="KKM59896.1"/>
    <property type="molecule type" value="Genomic_DNA"/>
</dbReference>
<organism evidence="1">
    <name type="scientific">marine sediment metagenome</name>
    <dbReference type="NCBI Taxonomy" id="412755"/>
    <lineage>
        <taxon>unclassified sequences</taxon>
        <taxon>metagenomes</taxon>
        <taxon>ecological metagenomes</taxon>
    </lineage>
</organism>
<dbReference type="Gene3D" id="3.40.80.10">
    <property type="entry name" value="Peptidoglycan recognition protein-like"/>
    <property type="match status" value="1"/>
</dbReference>
<dbReference type="AlphaFoldDB" id="A0A0F9JC93"/>
<protein>
    <recommendedName>
        <fullName evidence="2">N-acetylmuramoyl-L-alanine amidase domain-containing protein</fullName>
    </recommendedName>
</protein>
<gene>
    <name evidence="1" type="ORF">LCGC14_1547460</name>
</gene>
<proteinExistence type="predicted"/>
<evidence type="ECO:0000313" key="1">
    <source>
        <dbReference type="EMBL" id="KKM59896.1"/>
    </source>
</evidence>
<accession>A0A0F9JC93</accession>
<evidence type="ECO:0008006" key="2">
    <source>
        <dbReference type="Google" id="ProtNLM"/>
    </source>
</evidence>
<name>A0A0F9JC93_9ZZZZ</name>